<feature type="region of interest" description="Disordered" evidence="1">
    <location>
        <begin position="40"/>
        <end position="93"/>
    </location>
</feature>
<protein>
    <submittedName>
        <fullName evidence="2">Uncharacterized protein</fullName>
    </submittedName>
</protein>
<evidence type="ECO:0000313" key="3">
    <source>
        <dbReference type="Proteomes" id="UP001497444"/>
    </source>
</evidence>
<dbReference type="Proteomes" id="UP001497444">
    <property type="component" value="Chromosome 2"/>
</dbReference>
<evidence type="ECO:0000313" key="2">
    <source>
        <dbReference type="EMBL" id="CAK9268337.1"/>
    </source>
</evidence>
<feature type="compositionally biased region" description="Basic and acidic residues" evidence="1">
    <location>
        <begin position="42"/>
        <end position="54"/>
    </location>
</feature>
<evidence type="ECO:0000256" key="1">
    <source>
        <dbReference type="SAM" id="MobiDB-lite"/>
    </source>
</evidence>
<sequence length="93" mass="10776">MDSFLDNYTGLLPFLVRALSSKSTGRSQYCRLGEEQPLCTQQHERKLRSSEDHHHHPHLQVSDSTTVYRTSSFNRTATPRRSTSMPHHNIQQI</sequence>
<name>A0ABP0WPJ0_9BRYO</name>
<dbReference type="EMBL" id="OZ020097">
    <property type="protein sequence ID" value="CAK9268337.1"/>
    <property type="molecule type" value="Genomic_DNA"/>
</dbReference>
<accession>A0ABP0WPJ0</accession>
<keyword evidence="3" id="KW-1185">Reference proteome</keyword>
<reference evidence="2 3" key="1">
    <citation type="submission" date="2024-02" db="EMBL/GenBank/DDBJ databases">
        <authorList>
            <consortium name="ELIXIR-Norway"/>
            <consortium name="Elixir Norway"/>
        </authorList>
    </citation>
    <scope>NUCLEOTIDE SEQUENCE [LARGE SCALE GENOMIC DNA]</scope>
</reference>
<feature type="compositionally biased region" description="Polar residues" evidence="1">
    <location>
        <begin position="61"/>
        <end position="93"/>
    </location>
</feature>
<proteinExistence type="predicted"/>
<organism evidence="2 3">
    <name type="scientific">Sphagnum jensenii</name>
    <dbReference type="NCBI Taxonomy" id="128206"/>
    <lineage>
        <taxon>Eukaryota</taxon>
        <taxon>Viridiplantae</taxon>
        <taxon>Streptophyta</taxon>
        <taxon>Embryophyta</taxon>
        <taxon>Bryophyta</taxon>
        <taxon>Sphagnophytina</taxon>
        <taxon>Sphagnopsida</taxon>
        <taxon>Sphagnales</taxon>
        <taxon>Sphagnaceae</taxon>
        <taxon>Sphagnum</taxon>
    </lineage>
</organism>
<gene>
    <name evidence="2" type="ORF">CSSPJE1EN1_LOCUS13815</name>
</gene>